<evidence type="ECO:0000313" key="1">
    <source>
        <dbReference type="EMBL" id="EEC17902.1"/>
    </source>
</evidence>
<dbReference type="EMBL" id="ABJB010900915">
    <property type="status" value="NOT_ANNOTATED_CDS"/>
    <property type="molecule type" value="Genomic_DNA"/>
</dbReference>
<evidence type="ECO:0000313" key="2">
    <source>
        <dbReference type="EnsemblMetazoa" id="ISCW012119-PA"/>
    </source>
</evidence>
<dbReference type="Gene3D" id="1.25.40.570">
    <property type="match status" value="1"/>
</dbReference>
<accession>B7QGD0</accession>
<gene>
    <name evidence="1" type="ORF">IscW_ISCW012119</name>
</gene>
<evidence type="ECO:0000313" key="3">
    <source>
        <dbReference type="Proteomes" id="UP000001555"/>
    </source>
</evidence>
<dbReference type="HOGENOM" id="CLU_2375115_0_0_1"/>
<keyword evidence="4" id="KW-1267">Proteomics identification</keyword>
<organism>
    <name type="scientific">Ixodes scapularis</name>
    <name type="common">Black-legged tick</name>
    <name type="synonym">Deer tick</name>
    <dbReference type="NCBI Taxonomy" id="6945"/>
    <lineage>
        <taxon>Eukaryota</taxon>
        <taxon>Metazoa</taxon>
        <taxon>Ecdysozoa</taxon>
        <taxon>Arthropoda</taxon>
        <taxon>Chelicerata</taxon>
        <taxon>Arachnida</taxon>
        <taxon>Acari</taxon>
        <taxon>Parasitiformes</taxon>
        <taxon>Ixodida</taxon>
        <taxon>Ixodoidea</taxon>
        <taxon>Ixodidae</taxon>
        <taxon>Ixodinae</taxon>
        <taxon>Ixodes</taxon>
    </lineage>
</organism>
<dbReference type="STRING" id="6945.B7QGD0"/>
<reference evidence="1 3" key="1">
    <citation type="submission" date="2008-03" db="EMBL/GenBank/DDBJ databases">
        <title>Annotation of Ixodes scapularis.</title>
        <authorList>
            <consortium name="Ixodes scapularis Genome Project Consortium"/>
            <person name="Caler E."/>
            <person name="Hannick L.I."/>
            <person name="Bidwell S."/>
            <person name="Joardar V."/>
            <person name="Thiagarajan M."/>
            <person name="Amedeo P."/>
            <person name="Galinsky K.J."/>
            <person name="Schobel S."/>
            <person name="Inman J."/>
            <person name="Hostetler J."/>
            <person name="Miller J."/>
            <person name="Hammond M."/>
            <person name="Megy K."/>
            <person name="Lawson D."/>
            <person name="Kodira C."/>
            <person name="Sutton G."/>
            <person name="Meyer J."/>
            <person name="Hill C.A."/>
            <person name="Birren B."/>
            <person name="Nene V."/>
            <person name="Collins F."/>
            <person name="Alarcon-Chaidez F."/>
            <person name="Wikel S."/>
            <person name="Strausberg R."/>
        </authorList>
    </citation>
    <scope>NUCLEOTIDE SEQUENCE [LARGE SCALE GENOMIC DNA]</scope>
    <source>
        <strain evidence="3">Wikel</strain>
        <strain evidence="1">Wikel colony</strain>
    </source>
</reference>
<dbReference type="VEuPathDB" id="VectorBase:ISCW012119"/>
<dbReference type="InParanoid" id="B7QGD0"/>
<proteinExistence type="evidence at protein level"/>
<dbReference type="EnsemblMetazoa" id="ISCW012119-RA">
    <property type="protein sequence ID" value="ISCW012119-PA"/>
    <property type="gene ID" value="ISCW012119"/>
</dbReference>
<evidence type="ECO:0007829" key="4">
    <source>
        <dbReference type="PeptideAtlas" id="B7QGD0"/>
    </source>
</evidence>
<dbReference type="EMBL" id="DS930798">
    <property type="protein sequence ID" value="EEC17902.1"/>
    <property type="molecule type" value="Genomic_DNA"/>
</dbReference>
<name>B7QGD0_IXOSC</name>
<dbReference type="VEuPathDB" id="VectorBase:ISCP_024363"/>
<dbReference type="GO" id="GO:0000502">
    <property type="term" value="C:proteasome complex"/>
    <property type="evidence" value="ECO:0007669"/>
    <property type="project" value="UniProtKB-KW"/>
</dbReference>
<keyword evidence="3" id="KW-1185">Reference proteome</keyword>
<dbReference type="AlphaFoldDB" id="B7QGD0"/>
<sequence length="95" mass="10687">MLVLRQNVARYTLCPCTLQALIALKYMLLSKIMLNLPEEVQSLVVGKLALRHAGPQLEAMKSVARASHRRSLADFEQASLFSYALHFTSPQVKFI</sequence>
<dbReference type="OrthoDB" id="1418352at2759"/>
<keyword evidence="1" id="KW-0647">Proteasome</keyword>
<reference evidence="2" key="2">
    <citation type="submission" date="2020-05" db="UniProtKB">
        <authorList>
            <consortium name="EnsemblMetazoa"/>
        </authorList>
    </citation>
    <scope>IDENTIFICATION</scope>
    <source>
        <strain evidence="2">wikel</strain>
    </source>
</reference>
<dbReference type="EMBL" id="ABJB010638489">
    <property type="status" value="NOT_ANNOTATED_CDS"/>
    <property type="molecule type" value="Genomic_DNA"/>
</dbReference>
<dbReference type="PaxDb" id="6945-B7QGD0"/>
<dbReference type="Proteomes" id="UP000001555">
    <property type="component" value="Unassembled WGS sequence"/>
</dbReference>
<protein>
    <submittedName>
        <fullName evidence="1 2">26S proteasome subunit S9, putative</fullName>
    </submittedName>
</protein>